<proteinExistence type="predicted"/>
<dbReference type="Proteomes" id="UP000037122">
    <property type="component" value="Unassembled WGS sequence"/>
</dbReference>
<evidence type="ECO:0000313" key="1">
    <source>
        <dbReference type="EMBL" id="KNE02176.1"/>
    </source>
</evidence>
<dbReference type="EMBL" id="LGST01000006">
    <property type="protein sequence ID" value="KNE02176.1"/>
    <property type="molecule type" value="Genomic_DNA"/>
</dbReference>
<protein>
    <submittedName>
        <fullName evidence="1">Uncharacterized protein</fullName>
    </submittedName>
</protein>
<dbReference type="AlphaFoldDB" id="A0A0L0P832"/>
<organism evidence="1 2">
    <name type="scientific">Candidozyma auris</name>
    <name type="common">Yeast</name>
    <name type="synonym">Candida auris</name>
    <dbReference type="NCBI Taxonomy" id="498019"/>
    <lineage>
        <taxon>Eukaryota</taxon>
        <taxon>Fungi</taxon>
        <taxon>Dikarya</taxon>
        <taxon>Ascomycota</taxon>
        <taxon>Saccharomycotina</taxon>
        <taxon>Pichiomycetes</taxon>
        <taxon>Metschnikowiaceae</taxon>
        <taxon>Candidozyma</taxon>
    </lineage>
</organism>
<evidence type="ECO:0000313" key="2">
    <source>
        <dbReference type="Proteomes" id="UP000037122"/>
    </source>
</evidence>
<name>A0A0L0P832_CANAR</name>
<sequence length="90" mass="11104">MWRFVEKKKERKQIRKNWEELRRIVKKIKEKFERNVEVMWKCKRPDELKGPKGDDLKRFLSLKKSPRLLDHFSLFGHGIGFFVDNANCWR</sequence>
<dbReference type="VEuPathDB" id="FungiDB:QG37_00864"/>
<gene>
    <name evidence="1" type="ORF">QG37_00864</name>
</gene>
<comment type="caution">
    <text evidence="1">The sequence shown here is derived from an EMBL/GenBank/DDBJ whole genome shotgun (WGS) entry which is preliminary data.</text>
</comment>
<accession>A0A0L0P832</accession>
<reference evidence="2" key="1">
    <citation type="journal article" date="2015" name="BMC Genomics">
        <title>Draft genome of a commonly misdiagnosed multidrug resistant pathogen Candida auris.</title>
        <authorList>
            <person name="Chatterjee S."/>
            <person name="Alampalli S.V."/>
            <person name="Nageshan R.K."/>
            <person name="Chettiar S.T."/>
            <person name="Joshi S."/>
            <person name="Tatu U.S."/>
        </authorList>
    </citation>
    <scope>NUCLEOTIDE SEQUENCE [LARGE SCALE GENOMIC DNA]</scope>
    <source>
        <strain evidence="2">6684</strain>
    </source>
</reference>